<sequence length="481" mass="54148">MSSTEASTETDSETEQYSSDWSRFMLIVSCLDAFLFVLSGMFVLRAYLRIKRRKKAYETIKDPKERMKLQPSNSRMARRRYDNYIWFSGITSISAVRGFFMVWFFGQLTTGILILIAYMKPTTWGLLLTFTSFFLCFATAFLGWALPATRNRIVYGLTPTCIVISGFRKSDQIRDYPIQVQKYSVIKTHWDKAQSLYITTERWTTQGKDKNGNYKTFYHSMDIGVNWIFEMDELNNLIAQIQEQLVGEEMGDENTQRKGSQRSGGLMSEGMEGGNTQQRGRRGSVGLMSEGMEGGNQQKRERRGSVGLVSGGMEGGNQQKRERRGSVGLVSGGMEGGNQQKRERRGSVGLMSGGMGGGNQQKRGRKGSVGLISEGMEVKYLQKRERRGSVGLVSGGKEGGNQKKRGRRGSAGFKKKSNRSGNPNKNRNQTKRVRSQKRTRNPNHSNNDLSMQGPLDLTNNNDQMGAEMIGTMDNDLEMNKF</sequence>
<evidence type="ECO:0000256" key="1">
    <source>
        <dbReference type="SAM" id="MobiDB-lite"/>
    </source>
</evidence>
<keyword evidence="2" id="KW-1133">Transmembrane helix</keyword>
<feature type="compositionally biased region" description="Basic residues" evidence="1">
    <location>
        <begin position="428"/>
        <end position="441"/>
    </location>
</feature>
<name>A0ABQ8XKH5_9EUKA</name>
<dbReference type="Proteomes" id="UP001150062">
    <property type="component" value="Unassembled WGS sequence"/>
</dbReference>
<evidence type="ECO:0000256" key="2">
    <source>
        <dbReference type="SAM" id="Phobius"/>
    </source>
</evidence>
<comment type="caution">
    <text evidence="3">The sequence shown here is derived from an EMBL/GenBank/DDBJ whole genome shotgun (WGS) entry which is preliminary data.</text>
</comment>
<keyword evidence="2" id="KW-0472">Membrane</keyword>
<feature type="compositionally biased region" description="Basic residues" evidence="1">
    <location>
        <begin position="402"/>
        <end position="418"/>
    </location>
</feature>
<feature type="region of interest" description="Disordered" evidence="1">
    <location>
        <begin position="388"/>
        <end position="466"/>
    </location>
</feature>
<dbReference type="EMBL" id="JAOAOG010000291">
    <property type="protein sequence ID" value="KAJ6232547.1"/>
    <property type="molecule type" value="Genomic_DNA"/>
</dbReference>
<accession>A0ABQ8XKH5</accession>
<gene>
    <name evidence="3" type="ORF">M0813_04763</name>
</gene>
<proteinExistence type="predicted"/>
<feature type="transmembrane region" description="Helical" evidence="2">
    <location>
        <begin position="124"/>
        <end position="146"/>
    </location>
</feature>
<feature type="transmembrane region" description="Helical" evidence="2">
    <location>
        <begin position="24"/>
        <end position="48"/>
    </location>
</feature>
<keyword evidence="4" id="KW-1185">Reference proteome</keyword>
<evidence type="ECO:0000313" key="4">
    <source>
        <dbReference type="Proteomes" id="UP001150062"/>
    </source>
</evidence>
<reference evidence="3" key="1">
    <citation type="submission" date="2022-08" db="EMBL/GenBank/DDBJ databases">
        <title>Novel sulfate-reducing endosymbionts in the free-living metamonad Anaeramoeba.</title>
        <authorList>
            <person name="Jerlstrom-Hultqvist J."/>
            <person name="Cepicka I."/>
            <person name="Gallot-Lavallee L."/>
            <person name="Salas-Leiva D."/>
            <person name="Curtis B.A."/>
            <person name="Zahonova K."/>
            <person name="Pipaliya S."/>
            <person name="Dacks J."/>
            <person name="Roger A.J."/>
        </authorList>
    </citation>
    <scope>NUCLEOTIDE SEQUENCE</scope>
    <source>
        <strain evidence="3">Schooner1</strain>
    </source>
</reference>
<feature type="region of interest" description="Disordered" evidence="1">
    <location>
        <begin position="248"/>
        <end position="371"/>
    </location>
</feature>
<evidence type="ECO:0000313" key="3">
    <source>
        <dbReference type="EMBL" id="KAJ6232547.1"/>
    </source>
</evidence>
<organism evidence="3 4">
    <name type="scientific">Anaeramoeba flamelloides</name>
    <dbReference type="NCBI Taxonomy" id="1746091"/>
    <lineage>
        <taxon>Eukaryota</taxon>
        <taxon>Metamonada</taxon>
        <taxon>Anaeramoebidae</taxon>
        <taxon>Anaeramoeba</taxon>
    </lineage>
</organism>
<protein>
    <submittedName>
        <fullName evidence="3">Uncharacterized protein</fullName>
    </submittedName>
</protein>
<keyword evidence="2" id="KW-0812">Transmembrane</keyword>
<feature type="transmembrane region" description="Helical" evidence="2">
    <location>
        <begin position="85"/>
        <end position="118"/>
    </location>
</feature>